<evidence type="ECO:0000256" key="1">
    <source>
        <dbReference type="ARBA" id="ARBA00006056"/>
    </source>
</evidence>
<dbReference type="PANTHER" id="PTHR11091:SF0">
    <property type="entry name" value="MALATE DEHYDROGENASE"/>
    <property type="match status" value="1"/>
</dbReference>
<dbReference type="Pfam" id="PF02615">
    <property type="entry name" value="Ldh_2"/>
    <property type="match status" value="1"/>
</dbReference>
<dbReference type="PANTHER" id="PTHR11091">
    <property type="entry name" value="OXIDOREDUCTASE-RELATED"/>
    <property type="match status" value="1"/>
</dbReference>
<evidence type="ECO:0000313" key="4">
    <source>
        <dbReference type="Proteomes" id="UP000245396"/>
    </source>
</evidence>
<reference evidence="3 4" key="1">
    <citation type="submission" date="2018-05" db="EMBL/GenBank/DDBJ databases">
        <title>Genomic Encyclopedia of Type Strains, Phase IV (KMG-IV): sequencing the most valuable type-strain genomes for metagenomic binning, comparative biology and taxonomic classification.</title>
        <authorList>
            <person name="Goeker M."/>
        </authorList>
    </citation>
    <scope>NUCLEOTIDE SEQUENCE [LARGE SCALE GENOMIC DNA]</scope>
    <source>
        <strain evidence="3 4">DSM 6986</strain>
    </source>
</reference>
<proteinExistence type="inferred from homology"/>
<dbReference type="Gene3D" id="3.30.1370.60">
    <property type="entry name" value="Hypothetical oxidoreductase yiak, domain 2"/>
    <property type="match status" value="1"/>
</dbReference>
<dbReference type="InterPro" id="IPR043144">
    <property type="entry name" value="Mal/L-sulf/L-lact_DH-like_ah"/>
</dbReference>
<dbReference type="RefSeq" id="WP_109613368.1">
    <property type="nucleotide sequence ID" value="NZ_QGGG01000009.1"/>
</dbReference>
<dbReference type="InterPro" id="IPR043143">
    <property type="entry name" value="Mal/L-sulf/L-lact_DH-like_NADP"/>
</dbReference>
<comment type="caution">
    <text evidence="3">The sequence shown here is derived from an EMBL/GenBank/DDBJ whole genome shotgun (WGS) entry which is preliminary data.</text>
</comment>
<evidence type="ECO:0000256" key="2">
    <source>
        <dbReference type="ARBA" id="ARBA00023002"/>
    </source>
</evidence>
<keyword evidence="4" id="KW-1185">Reference proteome</keyword>
<dbReference type="EMBL" id="QGGG01000009">
    <property type="protein sequence ID" value="PWJ82363.1"/>
    <property type="molecule type" value="Genomic_DNA"/>
</dbReference>
<dbReference type="Gene3D" id="1.10.1530.10">
    <property type="match status" value="1"/>
</dbReference>
<dbReference type="InterPro" id="IPR036111">
    <property type="entry name" value="Mal/L-sulfo/L-lacto_DH-like_sf"/>
</dbReference>
<dbReference type="AlphaFoldDB" id="A0A316C1N5"/>
<accession>A0A316C1N5</accession>
<gene>
    <name evidence="3" type="ORF">C7441_109132</name>
</gene>
<dbReference type="OrthoDB" id="9811519at2"/>
<protein>
    <submittedName>
        <fullName evidence="3">LDH2 family malate/lactate/ureidoglycolate dehydrogenase</fullName>
    </submittedName>
</protein>
<evidence type="ECO:0000313" key="3">
    <source>
        <dbReference type="EMBL" id="PWJ82363.1"/>
    </source>
</evidence>
<name>A0A316C1N5_PSESE</name>
<sequence length="356" mass="36341">MAGDRILAPALVEAVADVFRAVGLSAGDAALVAEDLVAADVDGVASHGVALVPMYVDRIRAGSVSKASAGIVVSDRAGSIVIDAQDVLGQLTARQAVSLAAARAKMNGLAAVSVRNAFHFGAAGRYARMLADEGCVGIVMSNTRPLMPAPGGAEPLTGNNPVAIAAPSVGGFPAEVDMALSAVAMGKIRNAAAAGEAIPHGWAVDRQGLPTTNPSAAIEGMLLPAAGPKGFGLAFMVDLLCGGLSDGAIGPEVSPLYGDVAKPYRCSNFFLAIHVDHFVPSGRFGERVEAELARVAASRRAPGTDRVFAPGELAFDARMRMDGHCRLAPATLSNLIQVGRSLDLDLQSTITKGTVQ</sequence>
<dbReference type="Proteomes" id="UP000245396">
    <property type="component" value="Unassembled WGS sequence"/>
</dbReference>
<keyword evidence="2" id="KW-0560">Oxidoreductase</keyword>
<dbReference type="SUPFAM" id="SSF89733">
    <property type="entry name" value="L-sulfolactate dehydrogenase-like"/>
    <property type="match status" value="1"/>
</dbReference>
<dbReference type="InterPro" id="IPR003767">
    <property type="entry name" value="Malate/L-lactate_DH-like"/>
</dbReference>
<dbReference type="GO" id="GO:0016491">
    <property type="term" value="F:oxidoreductase activity"/>
    <property type="evidence" value="ECO:0007669"/>
    <property type="project" value="UniProtKB-KW"/>
</dbReference>
<comment type="similarity">
    <text evidence="1">Belongs to the LDH2/MDH2 oxidoreductase family.</text>
</comment>
<organism evidence="3 4">
    <name type="scientific">Pseudaminobacter salicylatoxidans</name>
    <dbReference type="NCBI Taxonomy" id="93369"/>
    <lineage>
        <taxon>Bacteria</taxon>
        <taxon>Pseudomonadati</taxon>
        <taxon>Pseudomonadota</taxon>
        <taxon>Alphaproteobacteria</taxon>
        <taxon>Hyphomicrobiales</taxon>
        <taxon>Phyllobacteriaceae</taxon>
        <taxon>Pseudaminobacter</taxon>
    </lineage>
</organism>